<dbReference type="Gene3D" id="3.10.50.40">
    <property type="match status" value="1"/>
</dbReference>
<dbReference type="EC" id="5.2.1.8" evidence="6"/>
<dbReference type="AlphaFoldDB" id="A0A1I4NJG8"/>
<keyword evidence="10" id="KW-1185">Reference proteome</keyword>
<evidence type="ECO:0000256" key="1">
    <source>
        <dbReference type="ARBA" id="ARBA00000971"/>
    </source>
</evidence>
<dbReference type="Pfam" id="PF01346">
    <property type="entry name" value="FKBP_N"/>
    <property type="match status" value="1"/>
</dbReference>
<dbReference type="GO" id="GO:0006457">
    <property type="term" value="P:protein folding"/>
    <property type="evidence" value="ECO:0007669"/>
    <property type="project" value="InterPro"/>
</dbReference>
<comment type="catalytic activity">
    <reaction evidence="1 5 6">
        <text>[protein]-peptidylproline (omega=180) = [protein]-peptidylproline (omega=0)</text>
        <dbReference type="Rhea" id="RHEA:16237"/>
        <dbReference type="Rhea" id="RHEA-COMP:10747"/>
        <dbReference type="Rhea" id="RHEA-COMP:10748"/>
        <dbReference type="ChEBI" id="CHEBI:83833"/>
        <dbReference type="ChEBI" id="CHEBI:83834"/>
        <dbReference type="EC" id="5.2.1.8"/>
    </reaction>
</comment>
<evidence type="ECO:0000256" key="7">
    <source>
        <dbReference type="SAM" id="SignalP"/>
    </source>
</evidence>
<dbReference type="SUPFAM" id="SSF54534">
    <property type="entry name" value="FKBP-like"/>
    <property type="match status" value="1"/>
</dbReference>
<dbReference type="GO" id="GO:0003755">
    <property type="term" value="F:peptidyl-prolyl cis-trans isomerase activity"/>
    <property type="evidence" value="ECO:0007669"/>
    <property type="project" value="UniProtKB-UniRule"/>
</dbReference>
<gene>
    <name evidence="9" type="ORF">SAMN05216217_101366</name>
</gene>
<evidence type="ECO:0000259" key="8">
    <source>
        <dbReference type="PROSITE" id="PS50059"/>
    </source>
</evidence>
<dbReference type="InterPro" id="IPR001179">
    <property type="entry name" value="PPIase_FKBP_dom"/>
</dbReference>
<protein>
    <recommendedName>
        <fullName evidence="6">Peptidyl-prolyl cis-trans isomerase</fullName>
        <ecNumber evidence="6">5.2.1.8</ecNumber>
    </recommendedName>
</protein>
<dbReference type="Gene3D" id="1.10.287.460">
    <property type="entry name" value="Peptidyl-prolyl cis-trans isomerase, FKBP-type, N-terminal domain"/>
    <property type="match status" value="1"/>
</dbReference>
<keyword evidence="4 5" id="KW-0413">Isomerase</keyword>
<dbReference type="InterPro" id="IPR036944">
    <property type="entry name" value="PPIase_FKBP_N_sf"/>
</dbReference>
<name>A0A1I4NJG8_9GAMM</name>
<dbReference type="InterPro" id="IPR046357">
    <property type="entry name" value="PPIase_dom_sf"/>
</dbReference>
<keyword evidence="3 5" id="KW-0697">Rotamase</keyword>
<comment type="similarity">
    <text evidence="2 6">Belongs to the FKBP-type PPIase family.</text>
</comment>
<reference evidence="10" key="1">
    <citation type="submission" date="2016-10" db="EMBL/GenBank/DDBJ databases">
        <authorList>
            <person name="Varghese N."/>
            <person name="Submissions S."/>
        </authorList>
    </citation>
    <scope>NUCLEOTIDE SEQUENCE [LARGE SCALE GENOMIC DNA]</scope>
    <source>
        <strain evidence="10">DSM 24213</strain>
    </source>
</reference>
<dbReference type="PROSITE" id="PS51257">
    <property type="entry name" value="PROKAR_LIPOPROTEIN"/>
    <property type="match status" value="1"/>
</dbReference>
<dbReference type="PROSITE" id="PS50059">
    <property type="entry name" value="FKBP_PPIASE"/>
    <property type="match status" value="1"/>
</dbReference>
<dbReference type="STRING" id="1720063.SAMN05216217_101366"/>
<dbReference type="Pfam" id="PF00254">
    <property type="entry name" value="FKBP_C"/>
    <property type="match status" value="1"/>
</dbReference>
<dbReference type="RefSeq" id="WP_093471833.1">
    <property type="nucleotide sequence ID" value="NZ_FOUI01000001.1"/>
</dbReference>
<evidence type="ECO:0000313" key="10">
    <source>
        <dbReference type="Proteomes" id="UP000243629"/>
    </source>
</evidence>
<proteinExistence type="inferred from homology"/>
<dbReference type="InterPro" id="IPR000774">
    <property type="entry name" value="PPIase_FKBP_N"/>
</dbReference>
<accession>A0A1I4NJG8</accession>
<keyword evidence="7" id="KW-0732">Signal</keyword>
<evidence type="ECO:0000256" key="6">
    <source>
        <dbReference type="RuleBase" id="RU003915"/>
    </source>
</evidence>
<evidence type="ECO:0000313" key="9">
    <source>
        <dbReference type="EMBL" id="SFM15664.1"/>
    </source>
</evidence>
<evidence type="ECO:0000256" key="3">
    <source>
        <dbReference type="ARBA" id="ARBA00023110"/>
    </source>
</evidence>
<evidence type="ECO:0000256" key="2">
    <source>
        <dbReference type="ARBA" id="ARBA00006577"/>
    </source>
</evidence>
<dbReference type="PANTHER" id="PTHR43811">
    <property type="entry name" value="FKBP-TYPE PEPTIDYL-PROLYL CIS-TRANS ISOMERASE FKPA"/>
    <property type="match status" value="1"/>
</dbReference>
<dbReference type="PANTHER" id="PTHR43811:SF23">
    <property type="entry name" value="FKBP-TYPE 22 KDA PEPTIDYL-PROLYL CIS-TRANS ISOMERASE"/>
    <property type="match status" value="1"/>
</dbReference>
<dbReference type="NCBIfam" id="NF008602">
    <property type="entry name" value="PRK11570.1"/>
    <property type="match status" value="1"/>
</dbReference>
<organism evidence="9 10">
    <name type="scientific">Halopseudomonas yangmingensis</name>
    <dbReference type="NCBI Taxonomy" id="1720063"/>
    <lineage>
        <taxon>Bacteria</taxon>
        <taxon>Pseudomonadati</taxon>
        <taxon>Pseudomonadota</taxon>
        <taxon>Gammaproteobacteria</taxon>
        <taxon>Pseudomonadales</taxon>
        <taxon>Pseudomonadaceae</taxon>
        <taxon>Halopseudomonas</taxon>
    </lineage>
</organism>
<feature type="signal peptide" evidence="7">
    <location>
        <begin position="1"/>
        <end position="18"/>
    </location>
</feature>
<sequence length="245" mass="26255">MKRTLLAAAVAFSLFGLAGCQDKDAAQVAVKLDTPIQKASYGIGRDMGENLLASGLTDIDTYALAQGMRDALDGLGSAVSDEEMQQAFAELQQVAMQQMDSRSSALRESNAAWLAENAKQEGVTTTESGLQYKVLKAADEDAMRPTSSDLVKVHYEGRLIDGTVFDSSRQRGQPAVFPVDGVIDGWVEALQLMKVGEQWSVTIPSELAYGPDSPAPSIPPHSVLVFDMELLEVVSPDSLGQHDGH</sequence>
<dbReference type="EMBL" id="FOUI01000001">
    <property type="protein sequence ID" value="SFM15664.1"/>
    <property type="molecule type" value="Genomic_DNA"/>
</dbReference>
<evidence type="ECO:0000256" key="5">
    <source>
        <dbReference type="PROSITE-ProRule" id="PRU00277"/>
    </source>
</evidence>
<evidence type="ECO:0000256" key="4">
    <source>
        <dbReference type="ARBA" id="ARBA00023235"/>
    </source>
</evidence>
<dbReference type="OrthoDB" id="9814548at2"/>
<feature type="chain" id="PRO_5017427538" description="Peptidyl-prolyl cis-trans isomerase" evidence="7">
    <location>
        <begin position="19"/>
        <end position="245"/>
    </location>
</feature>
<dbReference type="Proteomes" id="UP000243629">
    <property type="component" value="Unassembled WGS sequence"/>
</dbReference>
<feature type="domain" description="PPIase FKBP-type" evidence="8">
    <location>
        <begin position="148"/>
        <end position="234"/>
    </location>
</feature>